<dbReference type="Proteomes" id="UP001201262">
    <property type="component" value="Unassembled WGS sequence"/>
</dbReference>
<keyword evidence="3" id="KW-1185">Reference proteome</keyword>
<reference evidence="2" key="1">
    <citation type="submission" date="2021-12" db="EMBL/GenBank/DDBJ databases">
        <title>Convergent genome expansion in fungi linked to evolution of root-endophyte symbiosis.</title>
        <authorList>
            <consortium name="DOE Joint Genome Institute"/>
            <person name="Ke Y.-H."/>
            <person name="Bonito G."/>
            <person name="Liao H.-L."/>
            <person name="Looney B."/>
            <person name="Rojas-Flechas A."/>
            <person name="Nash J."/>
            <person name="Hameed K."/>
            <person name="Schadt C."/>
            <person name="Martin F."/>
            <person name="Crous P.W."/>
            <person name="Miettinen O."/>
            <person name="Magnuson J.K."/>
            <person name="Labbe J."/>
            <person name="Jacobson D."/>
            <person name="Doktycz M.J."/>
            <person name="Veneault-Fourrey C."/>
            <person name="Kuo A."/>
            <person name="Mondo S."/>
            <person name="Calhoun S."/>
            <person name="Riley R."/>
            <person name="Ohm R."/>
            <person name="LaButti K."/>
            <person name="Andreopoulos B."/>
            <person name="Pangilinan J."/>
            <person name="Nolan M."/>
            <person name="Tritt A."/>
            <person name="Clum A."/>
            <person name="Lipzen A."/>
            <person name="Daum C."/>
            <person name="Barry K."/>
            <person name="Grigoriev I.V."/>
            <person name="Vilgalys R."/>
        </authorList>
    </citation>
    <scope>NUCLEOTIDE SEQUENCE</scope>
    <source>
        <strain evidence="2">PMI_201</strain>
    </source>
</reference>
<dbReference type="GeneID" id="70247199"/>
<proteinExistence type="predicted"/>
<evidence type="ECO:0000256" key="1">
    <source>
        <dbReference type="SAM" id="Phobius"/>
    </source>
</evidence>
<keyword evidence="1" id="KW-1133">Transmembrane helix</keyword>
<keyword evidence="1" id="KW-0472">Membrane</keyword>
<comment type="caution">
    <text evidence="2">The sequence shown here is derived from an EMBL/GenBank/DDBJ whole genome shotgun (WGS) entry which is preliminary data.</text>
</comment>
<dbReference type="AlphaFoldDB" id="A0AAD4KPY3"/>
<evidence type="ECO:0000313" key="2">
    <source>
        <dbReference type="EMBL" id="KAH8692904.1"/>
    </source>
</evidence>
<keyword evidence="1" id="KW-0812">Transmembrane</keyword>
<accession>A0AAD4KPY3</accession>
<feature type="transmembrane region" description="Helical" evidence="1">
    <location>
        <begin position="7"/>
        <end position="26"/>
    </location>
</feature>
<dbReference type="EMBL" id="JAJTJA010000010">
    <property type="protein sequence ID" value="KAH8692904.1"/>
    <property type="molecule type" value="Genomic_DNA"/>
</dbReference>
<sequence>MRGISGLAGWGWLFVVSLTLNIYQAYRSCFTIFISARRTFYSLCRRNRSPFVPRATGNPYHAHRTLLNGNEKKKIIKAWLIRDDSTNASRGHHICGRYLLQTPSSFSSWIFRSGRTSS</sequence>
<organism evidence="2 3">
    <name type="scientific">Talaromyces proteolyticus</name>
    <dbReference type="NCBI Taxonomy" id="1131652"/>
    <lineage>
        <taxon>Eukaryota</taxon>
        <taxon>Fungi</taxon>
        <taxon>Dikarya</taxon>
        <taxon>Ascomycota</taxon>
        <taxon>Pezizomycotina</taxon>
        <taxon>Eurotiomycetes</taxon>
        <taxon>Eurotiomycetidae</taxon>
        <taxon>Eurotiales</taxon>
        <taxon>Trichocomaceae</taxon>
        <taxon>Talaromyces</taxon>
        <taxon>Talaromyces sect. Bacilispori</taxon>
    </lineage>
</organism>
<dbReference type="RefSeq" id="XP_046068777.1">
    <property type="nucleotide sequence ID" value="XM_046216912.1"/>
</dbReference>
<name>A0AAD4KPY3_9EURO</name>
<protein>
    <submittedName>
        <fullName evidence="2">Uncharacterized protein</fullName>
    </submittedName>
</protein>
<gene>
    <name evidence="2" type="ORF">BGW36DRAFT_385440</name>
</gene>
<evidence type="ECO:0000313" key="3">
    <source>
        <dbReference type="Proteomes" id="UP001201262"/>
    </source>
</evidence>